<dbReference type="InterPro" id="IPR025915">
    <property type="entry name" value="Phage_gp49_66"/>
</dbReference>
<organism evidence="1">
    <name type="scientific">Myoviridae sp. ctCo31</name>
    <dbReference type="NCBI Taxonomy" id="2825053"/>
    <lineage>
        <taxon>Viruses</taxon>
        <taxon>Duplodnaviria</taxon>
        <taxon>Heunggongvirae</taxon>
        <taxon>Uroviricota</taxon>
        <taxon>Caudoviricetes</taxon>
    </lineage>
</organism>
<sequence>MYKLTKEFLESQIKDVQYIETVPGRCVHCVITVKNGYVFQGDAGVIDPENFDFEIGKKVAYDNTFDKMWNVYGYQVQEKYYREKVLTWEDNVKIEINELETKLEKLAKVCFHLSSDELLQKQFELLKAYKHVLEQRLKKF</sequence>
<evidence type="ECO:0000313" key="1">
    <source>
        <dbReference type="EMBL" id="DAF95390.1"/>
    </source>
</evidence>
<dbReference type="EMBL" id="BK016109">
    <property type="protein sequence ID" value="DAF95390.1"/>
    <property type="molecule type" value="Genomic_DNA"/>
</dbReference>
<proteinExistence type="predicted"/>
<dbReference type="Pfam" id="PF13876">
    <property type="entry name" value="Phage_gp49_66"/>
    <property type="match status" value="1"/>
</dbReference>
<accession>A0A8S5ULY0</accession>
<name>A0A8S5ULY0_9CAUD</name>
<protein>
    <submittedName>
        <fullName evidence="1">Uncharacterized protein</fullName>
    </submittedName>
</protein>
<reference evidence="1" key="1">
    <citation type="journal article" date="2021" name="Proc. Natl. Acad. Sci. U.S.A.">
        <title>A Catalog of Tens of Thousands of Viruses from Human Metagenomes Reveals Hidden Associations with Chronic Diseases.</title>
        <authorList>
            <person name="Tisza M.J."/>
            <person name="Buck C.B."/>
        </authorList>
    </citation>
    <scope>NUCLEOTIDE SEQUENCE</scope>
    <source>
        <strain evidence="1">CtCo31</strain>
    </source>
</reference>